<organism evidence="2 3">
    <name type="scientific">Eruca vesicaria subsp. sativa</name>
    <name type="common">Garden rocket</name>
    <name type="synonym">Eruca sativa</name>
    <dbReference type="NCBI Taxonomy" id="29727"/>
    <lineage>
        <taxon>Eukaryota</taxon>
        <taxon>Viridiplantae</taxon>
        <taxon>Streptophyta</taxon>
        <taxon>Embryophyta</taxon>
        <taxon>Tracheophyta</taxon>
        <taxon>Spermatophyta</taxon>
        <taxon>Magnoliopsida</taxon>
        <taxon>eudicotyledons</taxon>
        <taxon>Gunneridae</taxon>
        <taxon>Pentapetalae</taxon>
        <taxon>rosids</taxon>
        <taxon>malvids</taxon>
        <taxon>Brassicales</taxon>
        <taxon>Brassicaceae</taxon>
        <taxon>Brassiceae</taxon>
        <taxon>Eruca</taxon>
    </lineage>
</organism>
<feature type="domain" description="PCI" evidence="1">
    <location>
        <begin position="19"/>
        <end position="48"/>
    </location>
</feature>
<sequence>MNPAKYLTPQLKTLYRKRRQEVELRIVKAITAKLIDCKMDQMNQVVILRPVASVETFYFYVCVCSFIHNLMPYSQPPSQIHGNAVKKRSERKYSKISDDYSSLDQVSSVSSLLL</sequence>
<accession>A0ABC8L848</accession>
<proteinExistence type="predicted"/>
<gene>
    <name evidence="2" type="ORF">ERUC_LOCUS30831</name>
</gene>
<dbReference type="Proteomes" id="UP001642260">
    <property type="component" value="Unassembled WGS sequence"/>
</dbReference>
<dbReference type="EMBL" id="CAKOAT010407376">
    <property type="protein sequence ID" value="CAH8367698.1"/>
    <property type="molecule type" value="Genomic_DNA"/>
</dbReference>
<evidence type="ECO:0000259" key="1">
    <source>
        <dbReference type="Pfam" id="PF01399"/>
    </source>
</evidence>
<evidence type="ECO:0000313" key="2">
    <source>
        <dbReference type="EMBL" id="CAH8367698.1"/>
    </source>
</evidence>
<dbReference type="AlphaFoldDB" id="A0ABC8L848"/>
<dbReference type="Pfam" id="PF01399">
    <property type="entry name" value="PCI"/>
    <property type="match status" value="1"/>
</dbReference>
<keyword evidence="3" id="KW-1185">Reference proteome</keyword>
<dbReference type="InterPro" id="IPR000717">
    <property type="entry name" value="PCI_dom"/>
</dbReference>
<reference evidence="2 3" key="1">
    <citation type="submission" date="2022-03" db="EMBL/GenBank/DDBJ databases">
        <authorList>
            <person name="Macdonald S."/>
            <person name="Ahmed S."/>
            <person name="Newling K."/>
        </authorList>
    </citation>
    <scope>NUCLEOTIDE SEQUENCE [LARGE SCALE GENOMIC DNA]</scope>
</reference>
<protein>
    <recommendedName>
        <fullName evidence="1">PCI domain-containing protein</fullName>
    </recommendedName>
</protein>
<comment type="caution">
    <text evidence="2">The sequence shown here is derived from an EMBL/GenBank/DDBJ whole genome shotgun (WGS) entry which is preliminary data.</text>
</comment>
<evidence type="ECO:0000313" key="3">
    <source>
        <dbReference type="Proteomes" id="UP001642260"/>
    </source>
</evidence>
<name>A0ABC8L848_ERUVS</name>